<dbReference type="SUPFAM" id="SSF55957">
    <property type="entry name" value="Phosphoglucomutase, C-terminal domain"/>
    <property type="match status" value="1"/>
</dbReference>
<dbReference type="FunFam" id="3.40.120.10:FF:000001">
    <property type="entry name" value="Phosphoglucosamine mutase"/>
    <property type="match status" value="1"/>
</dbReference>
<evidence type="ECO:0000259" key="15">
    <source>
        <dbReference type="Pfam" id="PF02880"/>
    </source>
</evidence>
<dbReference type="PROSITE" id="PS00710">
    <property type="entry name" value="PGM_PMM"/>
    <property type="match status" value="1"/>
</dbReference>
<dbReference type="Gene3D" id="3.40.120.10">
    <property type="entry name" value="Alpha-D-Glucose-1,6-Bisphosphate, subunit A, domain 3"/>
    <property type="match status" value="3"/>
</dbReference>
<comment type="PTM">
    <text evidence="9">Activated by phosphorylation.</text>
</comment>
<dbReference type="STRING" id="580327.Tthe_0493"/>
<dbReference type="NCBIfam" id="NF008139">
    <property type="entry name" value="PRK10887.1"/>
    <property type="match status" value="1"/>
</dbReference>
<feature type="domain" description="Alpha-D-phosphohexomutase alpha/beta/alpha" evidence="14">
    <location>
        <begin position="157"/>
        <end position="252"/>
    </location>
</feature>
<evidence type="ECO:0000256" key="8">
    <source>
        <dbReference type="ARBA" id="ARBA00068193"/>
    </source>
</evidence>
<dbReference type="GO" id="GO:0005829">
    <property type="term" value="C:cytosol"/>
    <property type="evidence" value="ECO:0007669"/>
    <property type="project" value="TreeGrafter"/>
</dbReference>
<evidence type="ECO:0000313" key="17">
    <source>
        <dbReference type="Proteomes" id="UP000001626"/>
    </source>
</evidence>
<proteinExistence type="inferred from homology"/>
<evidence type="ECO:0000256" key="4">
    <source>
        <dbReference type="ARBA" id="ARBA00022842"/>
    </source>
</evidence>
<evidence type="ECO:0000256" key="10">
    <source>
        <dbReference type="RuleBase" id="RU004326"/>
    </source>
</evidence>
<feature type="domain" description="Alpha-D-phosphohexomutase alpha/beta/alpha" evidence="13">
    <location>
        <begin position="3"/>
        <end position="135"/>
    </location>
</feature>
<feature type="binding site" evidence="9">
    <location>
        <position position="239"/>
    </location>
    <ligand>
        <name>Mg(2+)</name>
        <dbReference type="ChEBI" id="CHEBI:18420"/>
    </ligand>
</feature>
<dbReference type="InterPro" id="IPR016066">
    <property type="entry name" value="A-D-PHexomutase_CS"/>
</dbReference>
<dbReference type="Pfam" id="PF02879">
    <property type="entry name" value="PGM_PMM_II"/>
    <property type="match status" value="1"/>
</dbReference>
<dbReference type="InterPro" id="IPR005846">
    <property type="entry name" value="A-D-PHexomutase_a/b/a-III"/>
</dbReference>
<protein>
    <recommendedName>
        <fullName evidence="8 9">Phosphoglucosamine mutase</fullName>
        <ecNumber evidence="7 9">5.4.2.10</ecNumber>
    </recommendedName>
</protein>
<keyword evidence="4 9" id="KW-0460">Magnesium</keyword>
<evidence type="ECO:0000256" key="9">
    <source>
        <dbReference type="HAMAP-Rule" id="MF_01554"/>
    </source>
</evidence>
<dbReference type="InterPro" id="IPR005845">
    <property type="entry name" value="A-D-PHexomutase_a/b/a-II"/>
</dbReference>
<dbReference type="SUPFAM" id="SSF53738">
    <property type="entry name" value="Phosphoglucomutase, first 3 domains"/>
    <property type="match status" value="3"/>
</dbReference>
<dbReference type="HOGENOM" id="CLU_016950_7_0_9"/>
<reference evidence="16 17" key="1">
    <citation type="submission" date="2010-08" db="EMBL/GenBank/DDBJ databases">
        <title>Complete sequence of Thermoanaerobacterium thermosaccharolyticum DSM 571.</title>
        <authorList>
            <consortium name="US DOE Joint Genome Institute"/>
            <person name="Lucas S."/>
            <person name="Copeland A."/>
            <person name="Lapidus A."/>
            <person name="Cheng J.-F."/>
            <person name="Bruce D."/>
            <person name="Goodwin L."/>
            <person name="Pitluck S."/>
            <person name="Teshima H."/>
            <person name="Detter J.C."/>
            <person name="Han C."/>
            <person name="Tapia R."/>
            <person name="Land M."/>
            <person name="Hauser L."/>
            <person name="Chang Y.-J."/>
            <person name="Jeffries C."/>
            <person name="Kyrpides N."/>
            <person name="Ivanova N."/>
            <person name="Mikhailova N."/>
            <person name="Hemme C.L."/>
            <person name="Woyke T."/>
        </authorList>
    </citation>
    <scope>NUCLEOTIDE SEQUENCE [LARGE SCALE GENOMIC DNA]</scope>
    <source>
        <strain evidence="17">ATCC 7956 / DSM 571 / NCIMB 9385 / NCA 3814 / NCTC 13789 / WDCM 00135 / 2032</strain>
    </source>
</reference>
<name>D9TSG4_THETC</name>
<dbReference type="PANTHER" id="PTHR42946:SF1">
    <property type="entry name" value="PHOSPHOGLUCOMUTASE (ALPHA-D-GLUCOSE-1,6-BISPHOSPHATE-DEPENDENT)"/>
    <property type="match status" value="1"/>
</dbReference>
<dbReference type="InterPro" id="IPR005843">
    <property type="entry name" value="A-D-PHexomutase_C"/>
</dbReference>
<feature type="active site" description="Phosphoserine intermediate" evidence="9">
    <location>
        <position position="100"/>
    </location>
</feature>
<dbReference type="CDD" id="cd05802">
    <property type="entry name" value="GlmM"/>
    <property type="match status" value="1"/>
</dbReference>
<dbReference type="eggNOG" id="COG1109">
    <property type="taxonomic scope" value="Bacteria"/>
</dbReference>
<accession>D9TSG4</accession>
<feature type="domain" description="Alpha-D-phosphohexomutase C-terminal" evidence="12">
    <location>
        <begin position="372"/>
        <end position="439"/>
    </location>
</feature>
<dbReference type="FunFam" id="3.30.310.50:FF:000001">
    <property type="entry name" value="Phosphoglucosamine mutase"/>
    <property type="match status" value="1"/>
</dbReference>
<dbReference type="InterPro" id="IPR050060">
    <property type="entry name" value="Phosphoglucosamine_mutase"/>
</dbReference>
<dbReference type="GO" id="GO:0004615">
    <property type="term" value="F:phosphomannomutase activity"/>
    <property type="evidence" value="ECO:0007669"/>
    <property type="project" value="TreeGrafter"/>
</dbReference>
<dbReference type="HAMAP" id="MF_01554_B">
    <property type="entry name" value="GlmM_B"/>
    <property type="match status" value="1"/>
</dbReference>
<keyword evidence="17" id="KW-1185">Reference proteome</keyword>
<dbReference type="KEGG" id="ttm:Tthe_0493"/>
<evidence type="ECO:0000256" key="6">
    <source>
        <dbReference type="ARBA" id="ARBA00050364"/>
    </source>
</evidence>
<comment type="cofactor">
    <cofactor evidence="9">
        <name>Mg(2+)</name>
        <dbReference type="ChEBI" id="CHEBI:18420"/>
    </cofactor>
    <text evidence="9">Binds 1 Mg(2+) ion per subunit.</text>
</comment>
<feature type="binding site" evidence="9">
    <location>
        <position position="241"/>
    </location>
    <ligand>
        <name>Mg(2+)</name>
        <dbReference type="ChEBI" id="CHEBI:18420"/>
    </ligand>
</feature>
<keyword evidence="5 9" id="KW-0413">Isomerase</keyword>
<gene>
    <name evidence="9" type="primary">glmM</name>
    <name evidence="16" type="ordered locus">Tthe_0493</name>
</gene>
<comment type="similarity">
    <text evidence="1 9 10">Belongs to the phosphohexose mutase family.</text>
</comment>
<comment type="function">
    <text evidence="9 11">Catalyzes the conversion of glucosamine-6-phosphate to glucosamine-1-phosphate.</text>
</comment>
<evidence type="ECO:0000259" key="14">
    <source>
        <dbReference type="Pfam" id="PF02879"/>
    </source>
</evidence>
<sequence>MARLFGTDGVRGIANKDLTPQLAFELGRAGAYVLTECSRRPKILIGRDSRVSGDMLQSALTAGLTSVGAEVIDAGIIPTPAVAYLTRLYKLDAGVVISASHNPVEYNGIKFFNKDGYKLPDEVEDKIEKIINENSDLPTPTGLDVGNVIESKSAQRDYIEFLKSTINCDLKGLKIVLDCAYGASSTVAPILFHELGADVILYGSHPNGEKINVKCGSTNPKVLQEIVAGTGADVGFAFDGDADRLIAVDEKGNIVDGDHIMAMCGIHLKSRGKLNKNTVVVTVMSNIGLDIALKQNGIDVVKTKVGDRYVLEEMVRNGYSIGGEQSGHIIFLDHNTTGDGEITALKVAELLVSSGKKLSELSGVMVSYPQVLINAKVKNELKHKYMDDEDIAREINKLEKEMQGEGRVLIRPSGTEPLVRVMVEGKDQEKIESMAKELASLIEKKLN</sequence>
<dbReference type="PRINTS" id="PR00509">
    <property type="entry name" value="PGMPMM"/>
</dbReference>
<dbReference type="GO" id="GO:0008966">
    <property type="term" value="F:phosphoglucosamine mutase activity"/>
    <property type="evidence" value="ECO:0007669"/>
    <property type="project" value="UniProtKB-UniRule"/>
</dbReference>
<dbReference type="Pfam" id="PF02878">
    <property type="entry name" value="PGM_PMM_I"/>
    <property type="match status" value="1"/>
</dbReference>
<evidence type="ECO:0000313" key="16">
    <source>
        <dbReference type="EMBL" id="ADL68062.1"/>
    </source>
</evidence>
<dbReference type="Pfam" id="PF00408">
    <property type="entry name" value="PGM_PMM_IV"/>
    <property type="match status" value="1"/>
</dbReference>
<feature type="binding site" evidence="9">
    <location>
        <position position="243"/>
    </location>
    <ligand>
        <name>Mg(2+)</name>
        <dbReference type="ChEBI" id="CHEBI:18420"/>
    </ligand>
</feature>
<evidence type="ECO:0000256" key="5">
    <source>
        <dbReference type="ARBA" id="ARBA00023235"/>
    </source>
</evidence>
<dbReference type="AlphaFoldDB" id="D9TSG4"/>
<evidence type="ECO:0000256" key="7">
    <source>
        <dbReference type="ARBA" id="ARBA00066330"/>
    </source>
</evidence>
<dbReference type="FunFam" id="3.40.120.10:FF:000002">
    <property type="entry name" value="Phosphoglucosamine mutase"/>
    <property type="match status" value="1"/>
</dbReference>
<dbReference type="GeneID" id="93863389"/>
<dbReference type="Pfam" id="PF02880">
    <property type="entry name" value="PGM_PMM_III"/>
    <property type="match status" value="1"/>
</dbReference>
<evidence type="ECO:0000256" key="1">
    <source>
        <dbReference type="ARBA" id="ARBA00010231"/>
    </source>
</evidence>
<dbReference type="NCBIfam" id="TIGR01455">
    <property type="entry name" value="glmM"/>
    <property type="match status" value="1"/>
</dbReference>
<dbReference type="GO" id="GO:0009252">
    <property type="term" value="P:peptidoglycan biosynthetic process"/>
    <property type="evidence" value="ECO:0007669"/>
    <property type="project" value="TreeGrafter"/>
</dbReference>
<dbReference type="InterPro" id="IPR005844">
    <property type="entry name" value="A-D-PHexomutase_a/b/a-I"/>
</dbReference>
<dbReference type="InterPro" id="IPR036900">
    <property type="entry name" value="A-D-PHexomutase_C_sf"/>
</dbReference>
<comment type="catalytic activity">
    <reaction evidence="6 9 11">
        <text>alpha-D-glucosamine 1-phosphate = D-glucosamine 6-phosphate</text>
        <dbReference type="Rhea" id="RHEA:23424"/>
        <dbReference type="ChEBI" id="CHEBI:58516"/>
        <dbReference type="ChEBI" id="CHEBI:58725"/>
        <dbReference type="EC" id="5.4.2.10"/>
    </reaction>
</comment>
<keyword evidence="2 9" id="KW-0597">Phosphoprotein</keyword>
<dbReference type="EMBL" id="CP002171">
    <property type="protein sequence ID" value="ADL68062.1"/>
    <property type="molecule type" value="Genomic_DNA"/>
</dbReference>
<evidence type="ECO:0000256" key="3">
    <source>
        <dbReference type="ARBA" id="ARBA00022723"/>
    </source>
</evidence>
<evidence type="ECO:0000259" key="13">
    <source>
        <dbReference type="Pfam" id="PF02878"/>
    </source>
</evidence>
<keyword evidence="3 9" id="KW-0479">Metal-binding</keyword>
<dbReference type="Proteomes" id="UP000001626">
    <property type="component" value="Chromosome"/>
</dbReference>
<dbReference type="InterPro" id="IPR016055">
    <property type="entry name" value="A-D-PHexomutase_a/b/a-I/II/III"/>
</dbReference>
<feature type="domain" description="Alpha-D-phosphohexomutase alpha/beta/alpha" evidence="15">
    <location>
        <begin position="256"/>
        <end position="362"/>
    </location>
</feature>
<feature type="modified residue" description="Phosphoserine" evidence="9">
    <location>
        <position position="100"/>
    </location>
</feature>
<dbReference type="GO" id="GO:0005975">
    <property type="term" value="P:carbohydrate metabolic process"/>
    <property type="evidence" value="ECO:0007669"/>
    <property type="project" value="InterPro"/>
</dbReference>
<dbReference type="OrthoDB" id="9806956at2"/>
<dbReference type="InterPro" id="IPR006352">
    <property type="entry name" value="GlmM_bact"/>
</dbReference>
<evidence type="ECO:0000256" key="2">
    <source>
        <dbReference type="ARBA" id="ARBA00022553"/>
    </source>
</evidence>
<dbReference type="EC" id="5.4.2.10" evidence="7 9"/>
<dbReference type="GO" id="GO:0000287">
    <property type="term" value="F:magnesium ion binding"/>
    <property type="evidence" value="ECO:0007669"/>
    <property type="project" value="UniProtKB-UniRule"/>
</dbReference>
<evidence type="ECO:0000256" key="11">
    <source>
        <dbReference type="RuleBase" id="RU004327"/>
    </source>
</evidence>
<feature type="binding site" description="via phosphate group" evidence="9">
    <location>
        <position position="100"/>
    </location>
    <ligand>
        <name>Mg(2+)</name>
        <dbReference type="ChEBI" id="CHEBI:18420"/>
    </ligand>
</feature>
<dbReference type="Gene3D" id="3.30.310.50">
    <property type="entry name" value="Alpha-D-phosphohexomutase, C-terminal domain"/>
    <property type="match status" value="1"/>
</dbReference>
<dbReference type="InterPro" id="IPR005841">
    <property type="entry name" value="Alpha-D-phosphohexomutase_SF"/>
</dbReference>
<evidence type="ECO:0000259" key="12">
    <source>
        <dbReference type="Pfam" id="PF00408"/>
    </source>
</evidence>
<organism evidence="16 17">
    <name type="scientific">Thermoanaerobacterium thermosaccharolyticum (strain ATCC 7956 / DSM 571 / NCIMB 9385 / NCA 3814 / NCTC 13789 / WDCM 00135 / 2032)</name>
    <name type="common">Clostridium thermosaccharolyticum</name>
    <dbReference type="NCBI Taxonomy" id="580327"/>
    <lineage>
        <taxon>Bacteria</taxon>
        <taxon>Bacillati</taxon>
        <taxon>Bacillota</taxon>
        <taxon>Clostridia</taxon>
        <taxon>Thermoanaerobacterales</taxon>
        <taxon>Thermoanaerobacteraceae</taxon>
        <taxon>Thermoanaerobacterium</taxon>
    </lineage>
</organism>
<dbReference type="GO" id="GO:0006048">
    <property type="term" value="P:UDP-N-acetylglucosamine biosynthetic process"/>
    <property type="evidence" value="ECO:0007669"/>
    <property type="project" value="TreeGrafter"/>
</dbReference>
<dbReference type="RefSeq" id="WP_013297037.1">
    <property type="nucleotide sequence ID" value="NC_014410.1"/>
</dbReference>
<dbReference type="PANTHER" id="PTHR42946">
    <property type="entry name" value="PHOSPHOHEXOSE MUTASE"/>
    <property type="match status" value="1"/>
</dbReference>